<keyword evidence="2" id="KW-1185">Reference proteome</keyword>
<reference evidence="1" key="1">
    <citation type="submission" date="2021-05" db="EMBL/GenBank/DDBJ databases">
        <authorList>
            <person name="Scholz U."/>
            <person name="Mascher M."/>
            <person name="Fiebig A."/>
        </authorList>
    </citation>
    <scope>NUCLEOTIDE SEQUENCE [LARGE SCALE GENOMIC DNA]</scope>
</reference>
<name>A0ACD5WYQ2_AVESA</name>
<dbReference type="Proteomes" id="UP001732700">
    <property type="component" value="Chromosome 4C"/>
</dbReference>
<protein>
    <submittedName>
        <fullName evidence="1">Uncharacterized protein</fullName>
    </submittedName>
</protein>
<accession>A0ACD5WYQ2</accession>
<reference evidence="1" key="2">
    <citation type="submission" date="2025-09" db="UniProtKB">
        <authorList>
            <consortium name="EnsemblPlants"/>
        </authorList>
    </citation>
    <scope>IDENTIFICATION</scope>
</reference>
<proteinExistence type="predicted"/>
<sequence length="397" mass="44874">MAAKEATVLAGSGQRENEEIEDVFKHLQLNEDELDDVVLGAEEIKEYKKEARWLAIGKVLTTRSFSATALFEKMKSVWALSRDPDCREAGENLFIFQMHCLGDHKKEVHQGPWTFRGWGVMIEDYDGLVDPEIVPFGGLWVWAQIHGIPELFRKVEVVDELSIRVGRVKEVQLTPRLFYEGNYVRIRVRIDVNKALMRFVSLSTPDGRKRLQVKYEKIPFFCKQCGLLGHDHEECGDGDWEENKFQYGTWMLATRRTIQPPHEPRRFIPQQRGGRGGRGGGRAGYPRKRSSAEASLDEDMDDTAESPLKPTDDVRDASGHTSTVRRLNMDAASEVGTEGKEGETKEPEGVALPVVPPPPTEYVPPRERNKYRKTTVSETDKVTGTSAASGMGDRRTQ</sequence>
<dbReference type="EnsemblPlants" id="AVESA.00010b.r2.4CG1331770.1">
    <property type="protein sequence ID" value="AVESA.00010b.r2.4CG1331770.1.CDS.1"/>
    <property type="gene ID" value="AVESA.00010b.r2.4CG1331770"/>
</dbReference>
<evidence type="ECO:0000313" key="2">
    <source>
        <dbReference type="Proteomes" id="UP001732700"/>
    </source>
</evidence>
<evidence type="ECO:0000313" key="1">
    <source>
        <dbReference type="EnsemblPlants" id="AVESA.00010b.r2.4CG1331770.1.CDS.1"/>
    </source>
</evidence>
<organism evidence="1 2">
    <name type="scientific">Avena sativa</name>
    <name type="common">Oat</name>
    <dbReference type="NCBI Taxonomy" id="4498"/>
    <lineage>
        <taxon>Eukaryota</taxon>
        <taxon>Viridiplantae</taxon>
        <taxon>Streptophyta</taxon>
        <taxon>Embryophyta</taxon>
        <taxon>Tracheophyta</taxon>
        <taxon>Spermatophyta</taxon>
        <taxon>Magnoliopsida</taxon>
        <taxon>Liliopsida</taxon>
        <taxon>Poales</taxon>
        <taxon>Poaceae</taxon>
        <taxon>BOP clade</taxon>
        <taxon>Pooideae</taxon>
        <taxon>Poodae</taxon>
        <taxon>Poeae</taxon>
        <taxon>Poeae Chloroplast Group 1 (Aveneae type)</taxon>
        <taxon>Aveninae</taxon>
        <taxon>Avena</taxon>
    </lineage>
</organism>